<proteinExistence type="predicted"/>
<dbReference type="EMBL" id="AKBN01002412">
    <property type="protein sequence ID" value="KEZ97136.1"/>
    <property type="molecule type" value="Genomic_DNA"/>
</dbReference>
<dbReference type="AlphaFoldDB" id="A0A836ZRR4"/>
<reference evidence="1" key="1">
    <citation type="submission" date="2012-05" db="EMBL/GenBank/DDBJ databases">
        <authorList>
            <person name="Studholme D.J."/>
            <person name="Wasukira A."/>
            <person name="Grant M."/>
        </authorList>
    </citation>
    <scope>NUCLEOTIDE SEQUENCE [LARGE SCALE GENOMIC DNA]</scope>
    <source>
        <strain evidence="1">NCPPB 890</strain>
    </source>
</reference>
<sequence>MLVAGIGTYWPYWYLLRFAQTASEATAVRRFMHITTLTSVLVCGSTLLLKHLQAGAWASVLTLCAGMAVLNYQSQRILPRVTCPMLERDAHRRGATGHRCCTAACSVPARWC</sequence>
<comment type="caution">
    <text evidence="1">The sequence shown here is derived from an EMBL/GenBank/DDBJ whole genome shotgun (WGS) entry which is preliminary data.</text>
</comment>
<protein>
    <submittedName>
        <fullName evidence="1">RNA polymerase</fullName>
    </submittedName>
</protein>
<evidence type="ECO:0000313" key="1">
    <source>
        <dbReference type="EMBL" id="KEZ97136.1"/>
    </source>
</evidence>
<organism evidence="1">
    <name type="scientific">Xanthomonas vasicola pv. vasculorum NCPPB 890</name>
    <dbReference type="NCBI Taxonomy" id="1184265"/>
    <lineage>
        <taxon>Bacteria</taxon>
        <taxon>Pseudomonadati</taxon>
        <taxon>Pseudomonadota</taxon>
        <taxon>Gammaproteobacteria</taxon>
        <taxon>Lysobacterales</taxon>
        <taxon>Lysobacteraceae</taxon>
        <taxon>Xanthomonas</taxon>
    </lineage>
</organism>
<gene>
    <name evidence="1" type="ORF">A11K_0130335</name>
</gene>
<accession>A0A836ZRR4</accession>
<name>A0A836ZRR4_XANVA</name>